<name>A0A8X6XND1_9ARAC</name>
<reference evidence="2" key="1">
    <citation type="submission" date="2020-08" db="EMBL/GenBank/DDBJ databases">
        <title>Multicomponent nature underlies the extraordinary mechanical properties of spider dragline silk.</title>
        <authorList>
            <person name="Kono N."/>
            <person name="Nakamura H."/>
            <person name="Mori M."/>
            <person name="Yoshida Y."/>
            <person name="Ohtoshi R."/>
            <person name="Malay A.D."/>
            <person name="Moran D.A.P."/>
            <person name="Tomita M."/>
            <person name="Numata K."/>
            <person name="Arakawa K."/>
        </authorList>
    </citation>
    <scope>NUCLEOTIDE SEQUENCE</scope>
</reference>
<keyword evidence="3" id="KW-1185">Reference proteome</keyword>
<accession>A0A8X6XND1</accession>
<dbReference type="OrthoDB" id="10407408at2759"/>
<proteinExistence type="predicted"/>
<organism evidence="2 3">
    <name type="scientific">Trichonephila inaurata madagascariensis</name>
    <dbReference type="NCBI Taxonomy" id="2747483"/>
    <lineage>
        <taxon>Eukaryota</taxon>
        <taxon>Metazoa</taxon>
        <taxon>Ecdysozoa</taxon>
        <taxon>Arthropoda</taxon>
        <taxon>Chelicerata</taxon>
        <taxon>Arachnida</taxon>
        <taxon>Araneae</taxon>
        <taxon>Araneomorphae</taxon>
        <taxon>Entelegynae</taxon>
        <taxon>Araneoidea</taxon>
        <taxon>Nephilidae</taxon>
        <taxon>Trichonephila</taxon>
        <taxon>Trichonephila inaurata</taxon>
    </lineage>
</organism>
<keyword evidence="1" id="KW-0812">Transmembrane</keyword>
<dbReference type="AlphaFoldDB" id="A0A8X6XND1"/>
<protein>
    <submittedName>
        <fullName evidence="2">Uncharacterized protein</fullName>
    </submittedName>
</protein>
<dbReference type="Proteomes" id="UP000886998">
    <property type="component" value="Unassembled WGS sequence"/>
</dbReference>
<sequence length="152" mass="16863">MNLPLTHKNASRPFPRSTKMTGHAFARFSLVAVFWIGAVIAAPLAAEERSCLEHSLPDKLMAHFNSCMEEDTENTTKEAEVSESKFQVPEGEVEEGSFFEAVKECQPEEGEAMVETMVQCLLEKFLGVRTLSSLILLSSLLIVGMSEENIRP</sequence>
<evidence type="ECO:0000313" key="3">
    <source>
        <dbReference type="Proteomes" id="UP000886998"/>
    </source>
</evidence>
<keyword evidence="1" id="KW-0472">Membrane</keyword>
<evidence type="ECO:0000313" key="2">
    <source>
        <dbReference type="EMBL" id="GFY57172.1"/>
    </source>
</evidence>
<evidence type="ECO:0000256" key="1">
    <source>
        <dbReference type="SAM" id="Phobius"/>
    </source>
</evidence>
<feature type="transmembrane region" description="Helical" evidence="1">
    <location>
        <begin position="24"/>
        <end position="46"/>
    </location>
</feature>
<dbReference type="EMBL" id="BMAV01011373">
    <property type="protein sequence ID" value="GFY57172.1"/>
    <property type="molecule type" value="Genomic_DNA"/>
</dbReference>
<comment type="caution">
    <text evidence="2">The sequence shown here is derived from an EMBL/GenBank/DDBJ whole genome shotgun (WGS) entry which is preliminary data.</text>
</comment>
<keyword evidence="1" id="KW-1133">Transmembrane helix</keyword>
<gene>
    <name evidence="2" type="ORF">TNIN_2291</name>
</gene>